<proteinExistence type="inferred from homology"/>
<dbReference type="GO" id="GO:0016788">
    <property type="term" value="F:hydrolase activity, acting on ester bonds"/>
    <property type="evidence" value="ECO:0007669"/>
    <property type="project" value="InterPro"/>
</dbReference>
<keyword evidence="5" id="KW-0443">Lipid metabolism</keyword>
<feature type="domain" description="Serine aminopeptidase S33" evidence="9">
    <location>
        <begin position="125"/>
        <end position="244"/>
    </location>
</feature>
<keyword evidence="6" id="KW-0325">Glycoprotein</keyword>
<comment type="similarity">
    <text evidence="1">Belongs to the AB hydrolase superfamily. Lipase family.</text>
</comment>
<evidence type="ECO:0000256" key="2">
    <source>
        <dbReference type="ARBA" id="ARBA00022729"/>
    </source>
</evidence>
<feature type="active site" description="Nucleophile" evidence="7">
    <location>
        <position position="196"/>
    </location>
</feature>
<dbReference type="FunFam" id="3.40.50.1820:FF:000021">
    <property type="entry name" value="Lipase"/>
    <property type="match status" value="1"/>
</dbReference>
<evidence type="ECO:0000256" key="7">
    <source>
        <dbReference type="PIRSR" id="PIRSR000862-1"/>
    </source>
</evidence>
<feature type="active site" description="Charge relay system" evidence="7">
    <location>
        <position position="369"/>
    </location>
</feature>
<comment type="caution">
    <text evidence="10">The sequence shown here is derived from an EMBL/GenBank/DDBJ whole genome shotgun (WGS) entry which is preliminary data.</text>
</comment>
<keyword evidence="4" id="KW-0442">Lipid degradation</keyword>
<dbReference type="EMBL" id="CAXKWB010021854">
    <property type="protein sequence ID" value="CAL4123766.1"/>
    <property type="molecule type" value="Genomic_DNA"/>
</dbReference>
<evidence type="ECO:0000256" key="5">
    <source>
        <dbReference type="ARBA" id="ARBA00023098"/>
    </source>
</evidence>
<evidence type="ECO:0000256" key="4">
    <source>
        <dbReference type="ARBA" id="ARBA00022963"/>
    </source>
</evidence>
<keyword evidence="2" id="KW-0732">Signal</keyword>
<organism evidence="10 11">
    <name type="scientific">Meganyctiphanes norvegica</name>
    <name type="common">Northern krill</name>
    <name type="synonym">Thysanopoda norvegica</name>
    <dbReference type="NCBI Taxonomy" id="48144"/>
    <lineage>
        <taxon>Eukaryota</taxon>
        <taxon>Metazoa</taxon>
        <taxon>Ecdysozoa</taxon>
        <taxon>Arthropoda</taxon>
        <taxon>Crustacea</taxon>
        <taxon>Multicrustacea</taxon>
        <taxon>Malacostraca</taxon>
        <taxon>Eumalacostraca</taxon>
        <taxon>Eucarida</taxon>
        <taxon>Euphausiacea</taxon>
        <taxon>Euphausiidae</taxon>
        <taxon>Meganyctiphanes</taxon>
    </lineage>
</organism>
<dbReference type="InterPro" id="IPR006693">
    <property type="entry name" value="AB_hydrolase_lipase"/>
</dbReference>
<dbReference type="Pfam" id="PF04083">
    <property type="entry name" value="Abhydro_lipase"/>
    <property type="match status" value="1"/>
</dbReference>
<dbReference type="InterPro" id="IPR029058">
    <property type="entry name" value="AB_hydrolase_fold"/>
</dbReference>
<evidence type="ECO:0000256" key="3">
    <source>
        <dbReference type="ARBA" id="ARBA00022801"/>
    </source>
</evidence>
<dbReference type="PIRSF" id="PIRSF000862">
    <property type="entry name" value="Steryl_ester_lip"/>
    <property type="match status" value="1"/>
</dbReference>
<feature type="active site" description="Charge relay system" evidence="7">
    <location>
        <position position="400"/>
    </location>
</feature>
<evidence type="ECO:0008006" key="12">
    <source>
        <dbReference type="Google" id="ProtNLM"/>
    </source>
</evidence>
<sequence>MSRFDIPLSAVDIFLLPDIVGQIVESKYLATRGQNKIVGSHWPLQIFSWPRGQQQIPEIISSSGYPVEIYFITTEDGYILQLHRIPAGHVNTWSGKSSVPRPVVYLHHCLLCSSSDWVMNEPGKALAYMLADAGYDVWMGNSRGNTYSRNHTKLSPESKEFWEFSWYEMGVYDLPASIDYVLEKTNAQKLDYIGYSMGTTAFFTMMSERPEYSKKVHFMVGLGPVAYIHNMKGPFAALAPFVASIEAMMDMLGQYELFPSMPLLDHLFETVCDNKAFTAVLCHEILFFLTGANYKELNQEHLPVILANTPAGTSVRTITHFLQEARSGHFQRYDHGAHTNLKIYGQNYPPKIDLKKVTTPLALFWANNDYLATPEDVSRLEAELSNVLMSHKVEDPNFTHLDFVWAMNADKLLYRHVLKALKKY</sequence>
<dbReference type="SUPFAM" id="SSF53474">
    <property type="entry name" value="alpha/beta-Hydrolases"/>
    <property type="match status" value="1"/>
</dbReference>
<feature type="non-terminal residue" evidence="10">
    <location>
        <position position="424"/>
    </location>
</feature>
<dbReference type="Proteomes" id="UP001497623">
    <property type="component" value="Unassembled WGS sequence"/>
</dbReference>
<evidence type="ECO:0000313" key="11">
    <source>
        <dbReference type="Proteomes" id="UP001497623"/>
    </source>
</evidence>
<reference evidence="10 11" key="1">
    <citation type="submission" date="2024-05" db="EMBL/GenBank/DDBJ databases">
        <authorList>
            <person name="Wallberg A."/>
        </authorList>
    </citation>
    <scope>NUCLEOTIDE SEQUENCE [LARGE SCALE GENOMIC DNA]</scope>
</reference>
<gene>
    <name evidence="10" type="ORF">MNOR_LOCUS24119</name>
</gene>
<name>A0AAV2RH69_MEGNR</name>
<dbReference type="Gene3D" id="3.40.50.1820">
    <property type="entry name" value="alpha/beta hydrolase"/>
    <property type="match status" value="1"/>
</dbReference>
<evidence type="ECO:0000313" key="10">
    <source>
        <dbReference type="EMBL" id="CAL4123766.1"/>
    </source>
</evidence>
<evidence type="ECO:0000259" key="8">
    <source>
        <dbReference type="Pfam" id="PF04083"/>
    </source>
</evidence>
<dbReference type="Pfam" id="PF12146">
    <property type="entry name" value="Hydrolase_4"/>
    <property type="match status" value="1"/>
</dbReference>
<dbReference type="AlphaFoldDB" id="A0AAV2RH69"/>
<keyword evidence="11" id="KW-1185">Reference proteome</keyword>
<accession>A0AAV2RH69</accession>
<dbReference type="PANTHER" id="PTHR11005">
    <property type="entry name" value="LYSOSOMAL ACID LIPASE-RELATED"/>
    <property type="match status" value="1"/>
</dbReference>
<evidence type="ECO:0000256" key="6">
    <source>
        <dbReference type="ARBA" id="ARBA00023180"/>
    </source>
</evidence>
<dbReference type="InterPro" id="IPR022742">
    <property type="entry name" value="Hydrolase_4"/>
</dbReference>
<protein>
    <recommendedName>
        <fullName evidence="12">Lipase</fullName>
    </recommendedName>
</protein>
<evidence type="ECO:0000256" key="1">
    <source>
        <dbReference type="ARBA" id="ARBA00010701"/>
    </source>
</evidence>
<feature type="domain" description="Partial AB-hydrolase lipase" evidence="8">
    <location>
        <begin position="56"/>
        <end position="120"/>
    </location>
</feature>
<keyword evidence="3" id="KW-0378">Hydrolase</keyword>
<dbReference type="InterPro" id="IPR025483">
    <property type="entry name" value="Lipase_euk"/>
</dbReference>
<dbReference type="GO" id="GO:0016042">
    <property type="term" value="P:lipid catabolic process"/>
    <property type="evidence" value="ECO:0007669"/>
    <property type="project" value="UniProtKB-KW"/>
</dbReference>
<evidence type="ECO:0000259" key="9">
    <source>
        <dbReference type="Pfam" id="PF12146"/>
    </source>
</evidence>